<accession>A0ABT6CG60</accession>
<keyword evidence="2" id="KW-1133">Transmembrane helix</keyword>
<name>A0ABT6CG60_9SPHN</name>
<keyword evidence="2" id="KW-0472">Membrane</keyword>
<reference evidence="5 6" key="1">
    <citation type="submission" date="2023-03" db="EMBL/GenBank/DDBJ databases">
        <title>Novosphingobium cyanobacteriorum sp. nov., isolated from a eutrophic reservoir during the Microcystis bloom period.</title>
        <authorList>
            <person name="Kang M."/>
            <person name="Le V."/>
            <person name="Ko S.-R."/>
            <person name="Lee S.-A."/>
            <person name="Ahn C.-Y."/>
        </authorList>
    </citation>
    <scope>NUCLEOTIDE SEQUENCE [LARGE SCALE GENOMIC DNA]</scope>
    <source>
        <strain evidence="5 6">HBC54</strain>
    </source>
</reference>
<evidence type="ECO:0000256" key="2">
    <source>
        <dbReference type="SAM" id="Phobius"/>
    </source>
</evidence>
<sequence>MNYETSIDREAAMPLDDGLLPGEAKAGLGRKPWVIGMAVVLLLGGLYWWTHRSSTGAVSDSQKDAQAQTVSVITPGRTTVDGQITASGILGARRDLPVGIAGEGGQVVSVLVDAGEWVRAGQVLAVVDRSVQTQQVASQAANVSVQQANARLAQANLDRALKLVEKGFISKADIDRLTATRDAAVAQVRVAQATLGQLQASTARLNIVAPAAGLVLTRGVEPGQIVSPGSGILFRIAKDGELEMQARLAENDLARLSVGVPAQVTPVGTPAAFNGQIWQLAPTIDATTREGIARIALPYNAALRPGGFAKATIRSGTVTAPVLPESAILSDQNGAYVYVVKADNKVERRPVKTGDVTPQGIVVLQGLAGDERIVLRAGGFLNPGDPVRPVVVRPGSAG</sequence>
<evidence type="ECO:0000259" key="4">
    <source>
        <dbReference type="Pfam" id="PF25989"/>
    </source>
</evidence>
<evidence type="ECO:0000259" key="3">
    <source>
        <dbReference type="Pfam" id="PF25954"/>
    </source>
</evidence>
<evidence type="ECO:0000313" key="5">
    <source>
        <dbReference type="EMBL" id="MDF8332908.1"/>
    </source>
</evidence>
<dbReference type="Pfam" id="PF25954">
    <property type="entry name" value="Beta-barrel_RND_2"/>
    <property type="match status" value="1"/>
</dbReference>
<comment type="similarity">
    <text evidence="1">Belongs to the membrane fusion protein (MFP) (TC 8.A.1) family.</text>
</comment>
<feature type="domain" description="YknX-like C-terminal permuted SH3-like" evidence="4">
    <location>
        <begin position="322"/>
        <end position="387"/>
    </location>
</feature>
<proteinExistence type="inferred from homology"/>
<dbReference type="InterPro" id="IPR058637">
    <property type="entry name" value="YknX-like_C"/>
</dbReference>
<dbReference type="Gene3D" id="2.40.420.20">
    <property type="match status" value="1"/>
</dbReference>
<evidence type="ECO:0000313" key="6">
    <source>
        <dbReference type="Proteomes" id="UP001222770"/>
    </source>
</evidence>
<dbReference type="PANTHER" id="PTHR30469">
    <property type="entry name" value="MULTIDRUG RESISTANCE PROTEIN MDTA"/>
    <property type="match status" value="1"/>
</dbReference>
<gene>
    <name evidence="5" type="ORF">POM99_06835</name>
</gene>
<keyword evidence="6" id="KW-1185">Reference proteome</keyword>
<dbReference type="NCBIfam" id="TIGR01730">
    <property type="entry name" value="RND_mfp"/>
    <property type="match status" value="1"/>
</dbReference>
<protein>
    <submittedName>
        <fullName evidence="5">Efflux RND transporter periplasmic adaptor subunit</fullName>
    </submittedName>
</protein>
<dbReference type="InterPro" id="IPR058792">
    <property type="entry name" value="Beta-barrel_RND_2"/>
</dbReference>
<comment type="caution">
    <text evidence="5">The sequence shown here is derived from an EMBL/GenBank/DDBJ whole genome shotgun (WGS) entry which is preliminary data.</text>
</comment>
<keyword evidence="2" id="KW-0812">Transmembrane</keyword>
<dbReference type="RefSeq" id="WP_277276400.1">
    <property type="nucleotide sequence ID" value="NZ_JAROCY010000005.1"/>
</dbReference>
<dbReference type="Proteomes" id="UP001222770">
    <property type="component" value="Unassembled WGS sequence"/>
</dbReference>
<dbReference type="SUPFAM" id="SSF111369">
    <property type="entry name" value="HlyD-like secretion proteins"/>
    <property type="match status" value="1"/>
</dbReference>
<dbReference type="EMBL" id="JAROCY010000005">
    <property type="protein sequence ID" value="MDF8332908.1"/>
    <property type="molecule type" value="Genomic_DNA"/>
</dbReference>
<feature type="domain" description="CusB-like beta-barrel" evidence="3">
    <location>
        <begin position="245"/>
        <end position="315"/>
    </location>
</feature>
<dbReference type="PANTHER" id="PTHR30469:SF15">
    <property type="entry name" value="HLYD FAMILY OF SECRETION PROTEINS"/>
    <property type="match status" value="1"/>
</dbReference>
<organism evidence="5 6">
    <name type="scientific">Novosphingobium cyanobacteriorum</name>
    <dbReference type="NCBI Taxonomy" id="3024215"/>
    <lineage>
        <taxon>Bacteria</taxon>
        <taxon>Pseudomonadati</taxon>
        <taxon>Pseudomonadota</taxon>
        <taxon>Alphaproteobacteria</taxon>
        <taxon>Sphingomonadales</taxon>
        <taxon>Sphingomonadaceae</taxon>
        <taxon>Novosphingobium</taxon>
    </lineage>
</organism>
<evidence type="ECO:0000256" key="1">
    <source>
        <dbReference type="ARBA" id="ARBA00009477"/>
    </source>
</evidence>
<dbReference type="InterPro" id="IPR006143">
    <property type="entry name" value="RND_pump_MFP"/>
</dbReference>
<dbReference type="Gene3D" id="1.10.287.470">
    <property type="entry name" value="Helix hairpin bin"/>
    <property type="match status" value="1"/>
</dbReference>
<dbReference type="Pfam" id="PF25989">
    <property type="entry name" value="YknX_C"/>
    <property type="match status" value="1"/>
</dbReference>
<feature type="transmembrane region" description="Helical" evidence="2">
    <location>
        <begin position="33"/>
        <end position="50"/>
    </location>
</feature>
<dbReference type="Gene3D" id="2.40.50.100">
    <property type="match status" value="1"/>
</dbReference>
<dbReference type="Gene3D" id="2.40.30.170">
    <property type="match status" value="1"/>
</dbReference>